<dbReference type="Gene3D" id="3.20.20.140">
    <property type="entry name" value="Metal-dependent hydrolases"/>
    <property type="match status" value="1"/>
</dbReference>
<keyword evidence="2" id="KW-1185">Reference proteome</keyword>
<dbReference type="Proteomes" id="UP001060123">
    <property type="component" value="Plasmid pWSM1592_1"/>
</dbReference>
<geneLocation type="plasmid" evidence="1 2">
    <name>pWSM1592_1</name>
</geneLocation>
<dbReference type="RefSeq" id="WP_244915004.1">
    <property type="nucleotide sequence ID" value="NZ_CP104144.1"/>
</dbReference>
<keyword evidence="1" id="KW-0614">Plasmid</keyword>
<dbReference type="EMBL" id="CP104144">
    <property type="protein sequence ID" value="UWU18340.1"/>
    <property type="molecule type" value="Genomic_DNA"/>
</dbReference>
<gene>
    <name evidence="1" type="ORF">N2599_24160</name>
</gene>
<evidence type="ECO:0000313" key="1">
    <source>
        <dbReference type="EMBL" id="UWU18340.1"/>
    </source>
</evidence>
<sequence>MPHLFEAMRKGGFDELTLRKFAYDNWLRVFVLTWKDSPTGSSRRSLY</sequence>
<evidence type="ECO:0000313" key="2">
    <source>
        <dbReference type="Proteomes" id="UP001060123"/>
    </source>
</evidence>
<organism evidence="1 2">
    <name type="scientific">Rhizobium sullae</name>
    <name type="common">Rhizobium hedysari</name>
    <dbReference type="NCBI Taxonomy" id="50338"/>
    <lineage>
        <taxon>Bacteria</taxon>
        <taxon>Pseudomonadati</taxon>
        <taxon>Pseudomonadota</taxon>
        <taxon>Alphaproteobacteria</taxon>
        <taxon>Hyphomicrobiales</taxon>
        <taxon>Rhizobiaceae</taxon>
        <taxon>Rhizobium/Agrobacterium group</taxon>
        <taxon>Rhizobium</taxon>
    </lineage>
</organism>
<reference evidence="1" key="1">
    <citation type="submission" date="2022-09" db="EMBL/GenBank/DDBJ databases">
        <title>Australian commercial rhizobial inoculants.</title>
        <authorList>
            <person name="Kohlmeier M.G."/>
            <person name="O'Hara G.W."/>
            <person name="Colombi E."/>
            <person name="Ramsay J.P."/>
            <person name="Terpolilli J."/>
        </authorList>
    </citation>
    <scope>NUCLEOTIDE SEQUENCE</scope>
    <source>
        <strain evidence="1">WSM1592</strain>
        <plasmid evidence="1">pWSM1592_1</plasmid>
    </source>
</reference>
<accession>A0ABY5XUZ3</accession>
<proteinExistence type="predicted"/>
<protein>
    <recommendedName>
        <fullName evidence="3">Membrane dipeptidase (Peptidase family M19)</fullName>
    </recommendedName>
</protein>
<evidence type="ECO:0008006" key="3">
    <source>
        <dbReference type="Google" id="ProtNLM"/>
    </source>
</evidence>
<name>A0ABY5XUZ3_RHISU</name>